<dbReference type="Gene3D" id="3.30.70.20">
    <property type="match status" value="1"/>
</dbReference>
<name>A0A7U4QL60_DESA2</name>
<evidence type="ECO:0000256" key="2">
    <source>
        <dbReference type="ARBA" id="ARBA00022485"/>
    </source>
</evidence>
<protein>
    <submittedName>
        <fullName evidence="8">Pyruvate ferredoxin oxidoreductase, delta subunit</fullName>
    </submittedName>
</protein>
<dbReference type="EMBL" id="CP013015">
    <property type="protein sequence ID" value="AMM41368.1"/>
    <property type="molecule type" value="Genomic_DNA"/>
</dbReference>
<keyword evidence="9" id="KW-1185">Reference proteome</keyword>
<dbReference type="GO" id="GO:0046872">
    <property type="term" value="F:metal ion binding"/>
    <property type="evidence" value="ECO:0007669"/>
    <property type="project" value="UniProtKB-KW"/>
</dbReference>
<dbReference type="PROSITE" id="PS51379">
    <property type="entry name" value="4FE4S_FER_2"/>
    <property type="match status" value="2"/>
</dbReference>
<gene>
    <name evidence="8" type="primary">porD</name>
    <name evidence="8" type="ORF">HS1_001572</name>
</gene>
<comment type="cofactor">
    <cofactor evidence="1">
        <name>[4Fe-4S] cluster</name>
        <dbReference type="ChEBI" id="CHEBI:49883"/>
    </cofactor>
</comment>
<evidence type="ECO:0000313" key="8">
    <source>
        <dbReference type="EMBL" id="AMM41368.1"/>
    </source>
</evidence>
<dbReference type="KEGG" id="daw:HS1_001572"/>
<dbReference type="RefSeq" id="WP_066063349.1">
    <property type="nucleotide sequence ID" value="NZ_CP013015.1"/>
</dbReference>
<evidence type="ECO:0000256" key="1">
    <source>
        <dbReference type="ARBA" id="ARBA00001966"/>
    </source>
</evidence>
<keyword evidence="2" id="KW-0004">4Fe-4S</keyword>
<dbReference type="GO" id="GO:0051539">
    <property type="term" value="F:4 iron, 4 sulfur cluster binding"/>
    <property type="evidence" value="ECO:0007669"/>
    <property type="project" value="UniProtKB-KW"/>
</dbReference>
<dbReference type="OrthoDB" id="9808559at2"/>
<evidence type="ECO:0000256" key="3">
    <source>
        <dbReference type="ARBA" id="ARBA00022723"/>
    </source>
</evidence>
<keyword evidence="3" id="KW-0479">Metal-binding</keyword>
<dbReference type="PROSITE" id="PS00198">
    <property type="entry name" value="4FE4S_FER_1"/>
    <property type="match status" value="1"/>
</dbReference>
<dbReference type="GO" id="GO:0016625">
    <property type="term" value="F:oxidoreductase activity, acting on the aldehyde or oxo group of donors, iron-sulfur protein as acceptor"/>
    <property type="evidence" value="ECO:0007669"/>
    <property type="project" value="InterPro"/>
</dbReference>
<evidence type="ECO:0000256" key="5">
    <source>
        <dbReference type="ARBA" id="ARBA00023004"/>
    </source>
</evidence>
<keyword evidence="6" id="KW-0411">Iron-sulfur</keyword>
<dbReference type="Proteomes" id="UP000070560">
    <property type="component" value="Chromosome"/>
</dbReference>
<evidence type="ECO:0000313" key="9">
    <source>
        <dbReference type="Proteomes" id="UP000070560"/>
    </source>
</evidence>
<dbReference type="SUPFAM" id="SSF54862">
    <property type="entry name" value="4Fe-4S ferredoxins"/>
    <property type="match status" value="1"/>
</dbReference>
<feature type="domain" description="4Fe-4S ferredoxin-type" evidence="7">
    <location>
        <begin position="66"/>
        <end position="95"/>
    </location>
</feature>
<keyword evidence="8" id="KW-0670">Pyruvate</keyword>
<reference evidence="8 9" key="1">
    <citation type="submission" date="2015-10" db="EMBL/GenBank/DDBJ databases">
        <title>Candidatus Desulfofervidus auxilii, a hydrogenotrophic sulfate-reducing bacterium involved in the thermophilic anaerobic oxidation of methane.</title>
        <authorList>
            <person name="Krukenberg V."/>
            <person name="Richter M."/>
            <person name="Wegener G."/>
        </authorList>
    </citation>
    <scope>NUCLEOTIDE SEQUENCE [LARGE SCALE GENOMIC DNA]</scope>
    <source>
        <strain evidence="8 9">HS1</strain>
    </source>
</reference>
<dbReference type="InterPro" id="IPR017900">
    <property type="entry name" value="4Fe4S_Fe_S_CS"/>
</dbReference>
<proteinExistence type="predicted"/>
<accession>A0A7U4QL60</accession>
<dbReference type="Pfam" id="PF14697">
    <property type="entry name" value="Fer4_21"/>
    <property type="match status" value="1"/>
</dbReference>
<evidence type="ECO:0000256" key="4">
    <source>
        <dbReference type="ARBA" id="ARBA00022737"/>
    </source>
</evidence>
<dbReference type="AlphaFoldDB" id="A0A7U4QL60"/>
<evidence type="ECO:0000256" key="6">
    <source>
        <dbReference type="ARBA" id="ARBA00023014"/>
    </source>
</evidence>
<dbReference type="PANTHER" id="PTHR43724:SF1">
    <property type="entry name" value="PYRUVATE SYNTHASE SUBUNIT PORD"/>
    <property type="match status" value="1"/>
</dbReference>
<organism evidence="8 9">
    <name type="scientific">Desulfofervidus auxilii</name>
    <dbReference type="NCBI Taxonomy" id="1621989"/>
    <lineage>
        <taxon>Bacteria</taxon>
        <taxon>Pseudomonadati</taxon>
        <taxon>Thermodesulfobacteriota</taxon>
        <taxon>Candidatus Desulfofervidia</taxon>
        <taxon>Candidatus Desulfofervidales</taxon>
        <taxon>Candidatus Desulfofervidaceae</taxon>
        <taxon>Candidatus Desulfofervidus</taxon>
    </lineage>
</organism>
<feature type="domain" description="4Fe-4S ferredoxin-type" evidence="7">
    <location>
        <begin position="36"/>
        <end position="65"/>
    </location>
</feature>
<dbReference type="NCBIfam" id="TIGR02179">
    <property type="entry name" value="PorD_KorD"/>
    <property type="match status" value="1"/>
</dbReference>
<keyword evidence="5" id="KW-0408">Iron</keyword>
<dbReference type="InterPro" id="IPR017896">
    <property type="entry name" value="4Fe4S_Fe-S-bd"/>
</dbReference>
<dbReference type="PANTHER" id="PTHR43724">
    <property type="entry name" value="PYRUVATE SYNTHASE SUBUNIT PORD"/>
    <property type="match status" value="1"/>
</dbReference>
<evidence type="ECO:0000259" key="7">
    <source>
        <dbReference type="PROSITE" id="PS51379"/>
    </source>
</evidence>
<dbReference type="InterPro" id="IPR011898">
    <property type="entry name" value="PorD_KorD"/>
</dbReference>
<sequence>MGKVNAIISWKKLNLGIAITEPGSARKFLTGDWRTQRPVLDKEACIRCGRCWIYCPEGAYTEDEEGYFQCNLDYCKGCGICAQECPEGAINMVLEEKE</sequence>
<keyword evidence="4" id="KW-0677">Repeat</keyword>